<dbReference type="SUPFAM" id="SSF81901">
    <property type="entry name" value="HCP-like"/>
    <property type="match status" value="4"/>
</dbReference>
<reference evidence="1 2" key="1">
    <citation type="submission" date="2018-06" db="EMBL/GenBank/DDBJ databases">
        <authorList>
            <consortium name="Pathogen Informatics"/>
            <person name="Doyle S."/>
        </authorList>
    </citation>
    <scope>NUCLEOTIDE SEQUENCE [LARGE SCALE GENOMIC DNA]</scope>
    <source>
        <strain evidence="1 2">NCTC11179</strain>
    </source>
</reference>
<evidence type="ECO:0000313" key="2">
    <source>
        <dbReference type="Proteomes" id="UP000255024"/>
    </source>
</evidence>
<dbReference type="InterPro" id="IPR011990">
    <property type="entry name" value="TPR-like_helical_dom_sf"/>
</dbReference>
<keyword evidence="2" id="KW-1185">Reference proteome</keyword>
<organism evidence="1 2">
    <name type="scientific">Myroides odoratus</name>
    <name type="common">Flavobacterium odoratum</name>
    <dbReference type="NCBI Taxonomy" id="256"/>
    <lineage>
        <taxon>Bacteria</taxon>
        <taxon>Pseudomonadati</taxon>
        <taxon>Bacteroidota</taxon>
        <taxon>Flavobacteriia</taxon>
        <taxon>Flavobacteriales</taxon>
        <taxon>Flavobacteriaceae</taxon>
        <taxon>Myroides</taxon>
    </lineage>
</organism>
<name>A0A378U5I0_MYROD</name>
<dbReference type="Gene3D" id="1.25.40.10">
    <property type="entry name" value="Tetratricopeptide repeat domain"/>
    <property type="match status" value="3"/>
</dbReference>
<dbReference type="RefSeq" id="WP_115092395.1">
    <property type="nucleotide sequence ID" value="NZ_CP068107.1"/>
</dbReference>
<gene>
    <name evidence="1" type="ORF">NCTC11179_03257</name>
</gene>
<accession>A0A378U5I0</accession>
<dbReference type="PANTHER" id="PTHR11102">
    <property type="entry name" value="SEL-1-LIKE PROTEIN"/>
    <property type="match status" value="1"/>
</dbReference>
<dbReference type="EMBL" id="UGQL01000002">
    <property type="protein sequence ID" value="STZ69740.1"/>
    <property type="molecule type" value="Genomic_DNA"/>
</dbReference>
<proteinExistence type="predicted"/>
<evidence type="ECO:0000313" key="1">
    <source>
        <dbReference type="EMBL" id="STZ69740.1"/>
    </source>
</evidence>
<dbReference type="PANTHER" id="PTHR11102:SF160">
    <property type="entry name" value="ERAD-ASSOCIATED E3 UBIQUITIN-PROTEIN LIGASE COMPONENT HRD3"/>
    <property type="match status" value="1"/>
</dbReference>
<dbReference type="AlphaFoldDB" id="A0A378U5I0"/>
<dbReference type="GO" id="GO:0036503">
    <property type="term" value="P:ERAD pathway"/>
    <property type="evidence" value="ECO:0007669"/>
    <property type="project" value="TreeGrafter"/>
</dbReference>
<dbReference type="InterPro" id="IPR006597">
    <property type="entry name" value="Sel1-like"/>
</dbReference>
<dbReference type="InterPro" id="IPR050767">
    <property type="entry name" value="Sel1_AlgK"/>
</dbReference>
<dbReference type="SMART" id="SM00671">
    <property type="entry name" value="SEL1"/>
    <property type="match status" value="15"/>
</dbReference>
<sequence length="837" mass="95269">MGEFNVKYLSYISEFANGQESLTQAAQLYFDADDYADPIRWFKAHALCMLAQQTGKEGTIFQQLYEQINEDSNRERSSFYLNDKDYALWFDDVVLLNQLFIDKGYAKAYTFMHELYMNARYGFKDEAKAAEYIIKGYEAGDKTAQAFVGYNTYYGNLGFEQDAEKGLALIESSYAPDNRSGKLFALNIKFHSCGSGEEAAAVLEEYHDLLHVEKRGLYVLADYYLREGEDQKALETYLEGIQYNSGYCNYMLGLMISNTRFAPLGYEIEQGAPYLQVGFEHGIAYAGFVLGYYYLYPADQSEPQFDKAIQALERAALYCSNEALLELAILYLYHNDYKNIDKAMEYLDRAIAAKSTRARNEKAIALLEHQDLERNVEEAQALLLGSMELGDDYAPYRLGYGYQVGEFGTEEEFDKCIEFYEVAAERNNGLGIEYAGRYYRYNENPDLDKAIAYYEKGVELYNSNYCKVELAMMLERGYGLEANPTQAEQFYQEALENNYPFAAVRLGYMYEDGLVGEVDAEKAREHFEIAANADLAEGMYQLARCNRYGIGGAEDRALAFELFEKALEYGYNDANVDLALAYEEGSGGVEENAAKAVEYMTTAAEIGFSYAQYKLGCYYLYAYGLEKDLELAKYWLEKARENGSALAMLTLGDYYLYGYEEDQPYDLAFPYYEEAEQRGYVSEGLGICYQFAIGVERDEKKAFQFYKIAVERGYDAAYFRLGLCYYYAIGTEKDYVEALYYLREVADRGNLEAAGYVGVMLVKGEGVAQELAEGIAYLEQAANAGYDSAQYELGNCYLKGEGVEQNDELALHWYQQAAENGNEDAQKIIGGPRKRRR</sequence>
<dbReference type="Proteomes" id="UP000255024">
    <property type="component" value="Unassembled WGS sequence"/>
</dbReference>
<dbReference type="Pfam" id="PF08238">
    <property type="entry name" value="Sel1"/>
    <property type="match status" value="16"/>
</dbReference>
<protein>
    <submittedName>
        <fullName evidence="1">Sel1 repeat</fullName>
    </submittedName>
</protein>